<name>A0A370GSF1_9BACI</name>
<evidence type="ECO:0000259" key="7">
    <source>
        <dbReference type="Pfam" id="PF00892"/>
    </source>
</evidence>
<feature type="transmembrane region" description="Helical" evidence="6">
    <location>
        <begin position="145"/>
        <end position="163"/>
    </location>
</feature>
<dbReference type="Pfam" id="PF00892">
    <property type="entry name" value="EamA"/>
    <property type="match status" value="2"/>
</dbReference>
<feature type="transmembrane region" description="Helical" evidence="6">
    <location>
        <begin position="265"/>
        <end position="284"/>
    </location>
</feature>
<evidence type="ECO:0000256" key="6">
    <source>
        <dbReference type="SAM" id="Phobius"/>
    </source>
</evidence>
<dbReference type="InterPro" id="IPR000620">
    <property type="entry name" value="EamA_dom"/>
</dbReference>
<dbReference type="OrthoDB" id="67135at2"/>
<evidence type="ECO:0000256" key="5">
    <source>
        <dbReference type="ARBA" id="ARBA00023136"/>
    </source>
</evidence>
<feature type="transmembrane region" description="Helical" evidence="6">
    <location>
        <begin position="211"/>
        <end position="233"/>
    </location>
</feature>
<feature type="transmembrane region" description="Helical" evidence="6">
    <location>
        <begin position="63"/>
        <end position="81"/>
    </location>
</feature>
<evidence type="ECO:0000256" key="4">
    <source>
        <dbReference type="ARBA" id="ARBA00022989"/>
    </source>
</evidence>
<evidence type="ECO:0000256" key="1">
    <source>
        <dbReference type="ARBA" id="ARBA00004127"/>
    </source>
</evidence>
<feature type="transmembrane region" description="Helical" evidence="6">
    <location>
        <begin position="31"/>
        <end position="51"/>
    </location>
</feature>
<evidence type="ECO:0000313" key="9">
    <source>
        <dbReference type="Proteomes" id="UP000255326"/>
    </source>
</evidence>
<feature type="transmembrane region" description="Helical" evidence="6">
    <location>
        <begin position="7"/>
        <end position="25"/>
    </location>
</feature>
<reference evidence="8 9" key="1">
    <citation type="submission" date="2018-07" db="EMBL/GenBank/DDBJ databases">
        <title>Genomic Encyclopedia of Type Strains, Phase IV (KMG-IV): sequencing the most valuable type-strain genomes for metagenomic binning, comparative biology and taxonomic classification.</title>
        <authorList>
            <person name="Goeker M."/>
        </authorList>
    </citation>
    <scope>NUCLEOTIDE SEQUENCE [LARGE SCALE GENOMIC DNA]</scope>
    <source>
        <strain evidence="8 9">DSM 25281</strain>
    </source>
</reference>
<keyword evidence="4 6" id="KW-1133">Transmembrane helix</keyword>
<keyword evidence="9" id="KW-1185">Reference proteome</keyword>
<keyword evidence="5 6" id="KW-0472">Membrane</keyword>
<evidence type="ECO:0000313" key="8">
    <source>
        <dbReference type="EMBL" id="RDI45434.1"/>
    </source>
</evidence>
<feature type="transmembrane region" description="Helical" evidence="6">
    <location>
        <begin position="240"/>
        <end position="259"/>
    </location>
</feature>
<proteinExistence type="inferred from homology"/>
<keyword evidence="3 6" id="KW-0812">Transmembrane</keyword>
<dbReference type="EMBL" id="QQAY01000002">
    <property type="protein sequence ID" value="RDI45434.1"/>
    <property type="molecule type" value="Genomic_DNA"/>
</dbReference>
<accession>A0A370GSF1</accession>
<feature type="transmembrane region" description="Helical" evidence="6">
    <location>
        <begin position="175"/>
        <end position="199"/>
    </location>
</feature>
<protein>
    <submittedName>
        <fullName evidence="8">Threonine/homoserine efflux transporter RhtA</fullName>
    </submittedName>
</protein>
<dbReference type="AlphaFoldDB" id="A0A370GSF1"/>
<feature type="transmembrane region" description="Helical" evidence="6">
    <location>
        <begin position="93"/>
        <end position="114"/>
    </location>
</feature>
<feature type="transmembrane region" description="Helical" evidence="6">
    <location>
        <begin position="121"/>
        <end position="139"/>
    </location>
</feature>
<comment type="caution">
    <text evidence="8">The sequence shown here is derived from an EMBL/GenBank/DDBJ whole genome shotgun (WGS) entry which is preliminary data.</text>
</comment>
<gene>
    <name evidence="8" type="ORF">DFR59_10259</name>
</gene>
<sequence>MAKLYTALLTLSFIWGLSFVFIKWLSEFGGVWGTVFIRCLAGALIMLPLLYIKRKEIIKPIPWKSLIIVGVLNCGLPWGLIALSETTINSSTAAVLNALTPICTGLIGFAFFSTVLSKRQWIGIIIGFVGILVLMGGQIKALHGFHIVGVGTMLAATICYGSASQYTKHFLNGASIVLITAVSLLTGALIGLFGMIFSGSDIMVHAISKEVIFATVGLGCFGSGIATLLYFYIMKKAGPEFASTVTYIVPASAMIWGYVLLGETISLNLIIGLLIIFIGIVLTTKKNKKVTEQIAA</sequence>
<feature type="domain" description="EamA" evidence="7">
    <location>
        <begin position="149"/>
        <end position="284"/>
    </location>
</feature>
<evidence type="ECO:0000256" key="3">
    <source>
        <dbReference type="ARBA" id="ARBA00022692"/>
    </source>
</evidence>
<organism evidence="8 9">
    <name type="scientific">Falsibacillus pallidus</name>
    <dbReference type="NCBI Taxonomy" id="493781"/>
    <lineage>
        <taxon>Bacteria</taxon>
        <taxon>Bacillati</taxon>
        <taxon>Bacillota</taxon>
        <taxon>Bacilli</taxon>
        <taxon>Bacillales</taxon>
        <taxon>Bacillaceae</taxon>
        <taxon>Falsibacillus</taxon>
    </lineage>
</organism>
<dbReference type="InterPro" id="IPR050638">
    <property type="entry name" value="AA-Vitamin_Transporters"/>
</dbReference>
<comment type="subcellular location">
    <subcellularLocation>
        <location evidence="1">Endomembrane system</location>
        <topology evidence="1">Multi-pass membrane protein</topology>
    </subcellularLocation>
</comment>
<dbReference type="GO" id="GO:0016020">
    <property type="term" value="C:membrane"/>
    <property type="evidence" value="ECO:0007669"/>
    <property type="project" value="UniProtKB-SubCell"/>
</dbReference>
<comment type="similarity">
    <text evidence="2">Belongs to the EamA transporter family.</text>
</comment>
<dbReference type="SUPFAM" id="SSF103481">
    <property type="entry name" value="Multidrug resistance efflux transporter EmrE"/>
    <property type="match status" value="2"/>
</dbReference>
<dbReference type="PANTHER" id="PTHR32322:SF2">
    <property type="entry name" value="EAMA DOMAIN-CONTAINING PROTEIN"/>
    <property type="match status" value="1"/>
</dbReference>
<feature type="domain" description="EamA" evidence="7">
    <location>
        <begin position="6"/>
        <end position="135"/>
    </location>
</feature>
<dbReference type="PANTHER" id="PTHR32322">
    <property type="entry name" value="INNER MEMBRANE TRANSPORTER"/>
    <property type="match status" value="1"/>
</dbReference>
<dbReference type="InterPro" id="IPR037185">
    <property type="entry name" value="EmrE-like"/>
</dbReference>
<evidence type="ECO:0000256" key="2">
    <source>
        <dbReference type="ARBA" id="ARBA00007362"/>
    </source>
</evidence>
<dbReference type="RefSeq" id="WP_114744300.1">
    <property type="nucleotide sequence ID" value="NZ_QQAY01000002.1"/>
</dbReference>
<dbReference type="Proteomes" id="UP000255326">
    <property type="component" value="Unassembled WGS sequence"/>
</dbReference>